<evidence type="ECO:0000256" key="1">
    <source>
        <dbReference type="ARBA" id="ARBA00001964"/>
    </source>
</evidence>
<dbReference type="HOGENOM" id="CLU_009154_2_0_6"/>
<comment type="cofactor">
    <cofactor evidence="1 9">
        <name>thiamine diphosphate</name>
        <dbReference type="ChEBI" id="CHEBI:58937"/>
    </cofactor>
</comment>
<evidence type="ECO:0000259" key="11">
    <source>
        <dbReference type="Pfam" id="PF00456"/>
    </source>
</evidence>
<evidence type="ECO:0000256" key="9">
    <source>
        <dbReference type="PIRNR" id="PIRNR000156"/>
    </source>
</evidence>
<evidence type="ECO:0000259" key="13">
    <source>
        <dbReference type="Pfam" id="PF22613"/>
    </source>
</evidence>
<dbReference type="Proteomes" id="UP000002192">
    <property type="component" value="Chromosome"/>
</dbReference>
<keyword evidence="15" id="KW-1185">Reference proteome</keyword>
<evidence type="ECO:0000259" key="12">
    <source>
        <dbReference type="Pfam" id="PF17831"/>
    </source>
</evidence>
<dbReference type="InterPro" id="IPR055152">
    <property type="entry name" value="Transketolase-like_C_2"/>
</dbReference>
<evidence type="ECO:0000256" key="3">
    <source>
        <dbReference type="ARBA" id="ARBA00012281"/>
    </source>
</evidence>
<dbReference type="Gene3D" id="3.40.50.920">
    <property type="match status" value="1"/>
</dbReference>
<gene>
    <name evidence="14" type="primary">aceE</name>
    <name evidence="14" type="ordered locus">Bfl153</name>
</gene>
<dbReference type="PANTHER" id="PTHR43825:SF3">
    <property type="entry name" value="PYRUVATE DEHYDROGENASE E1 COMPONENT"/>
    <property type="match status" value="1"/>
</dbReference>
<evidence type="ECO:0000256" key="5">
    <source>
        <dbReference type="ARBA" id="ARBA00023002"/>
    </source>
</evidence>
<dbReference type="Pfam" id="PF00456">
    <property type="entry name" value="Transketolase_N"/>
    <property type="match status" value="1"/>
</dbReference>
<evidence type="ECO:0000256" key="7">
    <source>
        <dbReference type="ARBA" id="ARBA00023317"/>
    </source>
</evidence>
<dbReference type="InterPro" id="IPR051157">
    <property type="entry name" value="PDH/Transketolase"/>
</dbReference>
<accession>Q7VQH7</accession>
<keyword evidence="6 9" id="KW-0786">Thiamine pyrophosphate</keyword>
<dbReference type="EMBL" id="BX248583">
    <property type="protein sequence ID" value="CAD83674.1"/>
    <property type="molecule type" value="Genomic_DNA"/>
</dbReference>
<name>Q7VQH7_BLOFL</name>
<proteinExistence type="predicted"/>
<dbReference type="STRING" id="203907.Bfl153"/>
<evidence type="ECO:0000256" key="6">
    <source>
        <dbReference type="ARBA" id="ARBA00023052"/>
    </source>
</evidence>
<keyword evidence="10" id="KW-0479">Metal-binding</keyword>
<dbReference type="Gene3D" id="3.40.50.970">
    <property type="match status" value="2"/>
</dbReference>
<feature type="domain" description="Pyruvate dehydrogenase E1 component middle" evidence="12">
    <location>
        <begin position="494"/>
        <end position="705"/>
    </location>
</feature>
<dbReference type="AlphaFoldDB" id="Q7VQH7"/>
<comment type="function">
    <text evidence="2 9">Component of the pyruvate dehydrogenase (PDH) complex, that catalyzes the overall conversion of pyruvate to acetyl-CoA and CO(2).</text>
</comment>
<dbReference type="InterPro" id="IPR029061">
    <property type="entry name" value="THDP-binding"/>
</dbReference>
<protein>
    <recommendedName>
        <fullName evidence="4 9">Pyruvate dehydrogenase E1 component</fullName>
        <ecNumber evidence="3 9">1.2.4.1</ecNumber>
    </recommendedName>
</protein>
<dbReference type="Pfam" id="PF17831">
    <property type="entry name" value="PDH_E1_M"/>
    <property type="match status" value="1"/>
</dbReference>
<reference evidence="14 15" key="1">
    <citation type="journal article" date="2003" name="Proc. Natl. Acad. Sci. U.S.A.">
        <title>The genome sequence of Blochmannia floridanus: comparative analysis of reduced genomes.</title>
        <authorList>
            <person name="Gil R."/>
            <person name="Silva F.J."/>
            <person name="Zientz E."/>
            <person name="Delmotte F."/>
            <person name="Gonzalez-Candelas F."/>
            <person name="Latorre A."/>
            <person name="Rausell C."/>
            <person name="Kramerbeek J."/>
            <person name="Gadau J."/>
            <person name="Hoelldobler B."/>
            <person name="van Ham R.C.H.J."/>
            <person name="Gross R."/>
            <person name="Moya A."/>
        </authorList>
    </citation>
    <scope>NUCLEOTIDE SEQUENCE [LARGE SCALE GENOMIC DNA]</scope>
</reference>
<dbReference type="InterPro" id="IPR035807">
    <property type="entry name" value="PDC_E1_N"/>
</dbReference>
<dbReference type="PANTHER" id="PTHR43825">
    <property type="entry name" value="PYRUVATE DEHYDROGENASE E1 COMPONENT"/>
    <property type="match status" value="1"/>
</dbReference>
<dbReference type="OrthoDB" id="9759664at2"/>
<dbReference type="CDD" id="cd02017">
    <property type="entry name" value="TPP_E1_EcPDC_like"/>
    <property type="match status" value="1"/>
</dbReference>
<feature type="domain" description="Transketolase-like C-terminal" evidence="13">
    <location>
        <begin position="718"/>
        <end position="849"/>
    </location>
</feature>
<dbReference type="Pfam" id="PF22613">
    <property type="entry name" value="Transketolase_C_1"/>
    <property type="match status" value="1"/>
</dbReference>
<dbReference type="GO" id="GO:0000287">
    <property type="term" value="F:magnesium ion binding"/>
    <property type="evidence" value="ECO:0007669"/>
    <property type="project" value="UniProtKB-ARBA"/>
</dbReference>
<evidence type="ECO:0000313" key="15">
    <source>
        <dbReference type="Proteomes" id="UP000002192"/>
    </source>
</evidence>
<feature type="domain" description="Transketolase N-terminal" evidence="11">
    <location>
        <begin position="114"/>
        <end position="298"/>
    </location>
</feature>
<evidence type="ECO:0000313" key="14">
    <source>
        <dbReference type="EMBL" id="CAD83674.1"/>
    </source>
</evidence>
<dbReference type="FunFam" id="3.40.50.970:FF:000009">
    <property type="entry name" value="Pyruvate dehydrogenase E1 component"/>
    <property type="match status" value="1"/>
</dbReference>
<dbReference type="FunFam" id="3.40.50.970:FF:000011">
    <property type="entry name" value="Pyruvate dehydrogenase E1 component"/>
    <property type="match status" value="1"/>
</dbReference>
<sequence length="892" mass="101864">MILSYSYKDVDFIETQDWIESISSVIQKEGIERAYFLIKQIIKKVQTDGFNISPENLLNNDYINTISVQDEPTYPGNLAIEQRIYHAICWNAIMMVLRASKKNLELGGHISSFQSSATLYEVCFNHFFRARNKIDEGDLIYFQGHISPGIYARAFLEGRLHEEQINNFRQELKNKGLPSYPHPKLMPEFWQFPTVSMGLTAISSIYQAKFLKYLNNRKLKNTTLQTVYAFLGDGEMDEPESKGALNIASREKLDNLIFIVNCNLQRLDGPVVGNGKIINDLEKIFVGSGWEVIKVIWGSKWDSLFNQDTTGKLIQLMNETVDGDYQTFKSKDGAYIRKHFFGKYAETKDLVKNMTDTEIWELNRGGHDPIKIFAALNKAKNNSKKKPVAILAHTVKGYGMGSEIEGVNTAHQIKKIDKKRIQYLRNKFNLNTIITDDQIESLPYLTFKENSEEYLYLHKRRQLLFGYLPNRLTNSTHSLNLPNLEYFQSMLKKQNKHISTTLAFVRILNILLQYQPIKNHLVPIIADEARTFGMEDLFRKIGIYNPSGQQYTPQDHNLFSYYREDKQGQILEEGINELGASASWLAAGTSYSTNNFPMIPFYIFYSMFGFQRTGDFLWAAADQQARGFLIGATSGRTTLNGEGLQHADGHSHIQSLTIPNCISYDPAYAYEITIIIYDGLIRMYGKNPENIYYYITTVNEKYYMPPMPTGVEEGIKKGIYKLESLPGLIGKVQLMGSGSILRLVREAAQILSNEYNISSDVYSVTSFTELARNGQDCARWNMLHPTQTPKIPYVTSVLNNFPTIAATDYMKLFAEQIRGFIPSNYFYVLGTDGFGRSDSRENLRHYFEVNSGYIVIAALSILIKQGYIQSDIMSKAIKIFNINPDIINPSLI</sequence>
<organism evidence="14 15">
    <name type="scientific">Blochmanniella floridana</name>
    <dbReference type="NCBI Taxonomy" id="203907"/>
    <lineage>
        <taxon>Bacteria</taxon>
        <taxon>Pseudomonadati</taxon>
        <taxon>Pseudomonadota</taxon>
        <taxon>Gammaproteobacteria</taxon>
        <taxon>Enterobacterales</taxon>
        <taxon>Enterobacteriaceae</taxon>
        <taxon>ant endosymbionts</taxon>
        <taxon>Candidatus Blochmanniella</taxon>
    </lineage>
</organism>
<dbReference type="PIRSF" id="PIRSF000156">
    <property type="entry name" value="Pyruvate_dh_E1"/>
    <property type="match status" value="1"/>
</dbReference>
<dbReference type="eggNOG" id="COG2609">
    <property type="taxonomic scope" value="Bacteria"/>
</dbReference>
<dbReference type="InterPro" id="IPR005474">
    <property type="entry name" value="Transketolase_N"/>
</dbReference>
<keyword evidence="10" id="KW-0460">Magnesium</keyword>
<evidence type="ECO:0000256" key="10">
    <source>
        <dbReference type="PIRSR" id="PIRSR000156-1"/>
    </source>
</evidence>
<feature type="binding site" evidence="10">
    <location>
        <position position="265"/>
    </location>
    <ligand>
        <name>Mg(2+)</name>
        <dbReference type="ChEBI" id="CHEBI:18420"/>
    </ligand>
</feature>
<feature type="binding site" evidence="10">
    <location>
        <position position="263"/>
    </location>
    <ligand>
        <name>Mg(2+)</name>
        <dbReference type="ChEBI" id="CHEBI:18420"/>
    </ligand>
</feature>
<dbReference type="InterPro" id="IPR009014">
    <property type="entry name" value="Transketo_C/PFOR_II"/>
</dbReference>
<evidence type="ECO:0000256" key="8">
    <source>
        <dbReference type="ARBA" id="ARBA00051231"/>
    </source>
</evidence>
<dbReference type="SUPFAM" id="SSF52922">
    <property type="entry name" value="TK C-terminal domain-like"/>
    <property type="match status" value="1"/>
</dbReference>
<evidence type="ECO:0000256" key="2">
    <source>
        <dbReference type="ARBA" id="ARBA00003157"/>
    </source>
</evidence>
<dbReference type="EC" id="1.2.4.1" evidence="3 9"/>
<dbReference type="KEGG" id="bfl:Bfl153"/>
<feature type="binding site" evidence="10">
    <location>
        <position position="233"/>
    </location>
    <ligand>
        <name>Mg(2+)</name>
        <dbReference type="ChEBI" id="CHEBI:18420"/>
    </ligand>
</feature>
<dbReference type="InterPro" id="IPR004660">
    <property type="entry name" value="PDH_E1"/>
</dbReference>
<dbReference type="GO" id="GO:0004739">
    <property type="term" value="F:pyruvate dehydrogenase (acetyl-transferring) activity"/>
    <property type="evidence" value="ECO:0007669"/>
    <property type="project" value="UniProtKB-EC"/>
</dbReference>
<dbReference type="SUPFAM" id="SSF52518">
    <property type="entry name" value="Thiamin diphosphate-binding fold (THDP-binding)"/>
    <property type="match status" value="2"/>
</dbReference>
<evidence type="ECO:0000256" key="4">
    <source>
        <dbReference type="ARBA" id="ARBA00017172"/>
    </source>
</evidence>
<keyword evidence="5 9" id="KW-0560">Oxidoreductase</keyword>
<comment type="cofactor">
    <cofactor evidence="10">
        <name>Mg(2+)</name>
        <dbReference type="ChEBI" id="CHEBI:18420"/>
    </cofactor>
</comment>
<keyword evidence="7 9" id="KW-0670">Pyruvate</keyword>
<comment type="catalytic activity">
    <reaction evidence="8 9">
        <text>N(6)-[(R)-lipoyl]-L-lysyl-[protein] + pyruvate + H(+) = N(6)-[(R)-S(8)-acetyldihydrolipoyl]-L-lysyl-[protein] + CO2</text>
        <dbReference type="Rhea" id="RHEA:19189"/>
        <dbReference type="Rhea" id="RHEA-COMP:10474"/>
        <dbReference type="Rhea" id="RHEA-COMP:10478"/>
        <dbReference type="ChEBI" id="CHEBI:15361"/>
        <dbReference type="ChEBI" id="CHEBI:15378"/>
        <dbReference type="ChEBI" id="CHEBI:16526"/>
        <dbReference type="ChEBI" id="CHEBI:83099"/>
        <dbReference type="ChEBI" id="CHEBI:83111"/>
        <dbReference type="EC" id="1.2.4.1"/>
    </reaction>
</comment>
<dbReference type="InterPro" id="IPR041621">
    <property type="entry name" value="PDH_E1_M"/>
</dbReference>
<dbReference type="NCBIfam" id="TIGR00759">
    <property type="entry name" value="aceE"/>
    <property type="match status" value="1"/>
</dbReference>